<sequence length="104" mass="11801">MLVPAVKIVKSVRFDDVDLDLEYEYRGYHYSVEHEGNMFLIRTYDDEPGRAIVIRPATMHTNDNLGPLVSFLQAELGVSRIRLCKGDLGSYAEIDPETLAFLPI</sequence>
<evidence type="ECO:0000313" key="1">
    <source>
        <dbReference type="EMBL" id="UXZ95494.1"/>
    </source>
</evidence>
<name>A0ABY6FC91_9PSED</name>
<accession>A0ABY6FC91</accession>
<gene>
    <name evidence="1" type="ORF">K3169_24715</name>
</gene>
<organism evidence="1 2">
    <name type="scientific">Pseudomonas phytophila</name>
    <dbReference type="NCBI Taxonomy" id="2867264"/>
    <lineage>
        <taxon>Bacteria</taxon>
        <taxon>Pseudomonadati</taxon>
        <taxon>Pseudomonadota</taxon>
        <taxon>Gammaproteobacteria</taxon>
        <taxon>Pseudomonadales</taxon>
        <taxon>Pseudomonadaceae</taxon>
        <taxon>Pseudomonas</taxon>
    </lineage>
</organism>
<protein>
    <submittedName>
        <fullName evidence="1">Uncharacterized protein</fullName>
    </submittedName>
</protein>
<evidence type="ECO:0000313" key="2">
    <source>
        <dbReference type="Proteomes" id="UP001063228"/>
    </source>
</evidence>
<reference evidence="1" key="1">
    <citation type="submission" date="2021-08" db="EMBL/GenBank/DDBJ databases">
        <title>Complete genome sequence of Pseudomonas phytophila.</title>
        <authorList>
            <person name="Weir B.S."/>
            <person name="Templeton M.D."/>
            <person name="Arshed S."/>
            <person name="Andersen M.T."/>
            <person name="Jayaraman J."/>
        </authorList>
    </citation>
    <scope>NUCLEOTIDE SEQUENCE</scope>
    <source>
        <strain evidence="1">ICMP 23753</strain>
    </source>
</reference>
<proteinExistence type="predicted"/>
<keyword evidence="2" id="KW-1185">Reference proteome</keyword>
<dbReference type="EMBL" id="CP081201">
    <property type="protein sequence ID" value="UXZ95494.1"/>
    <property type="molecule type" value="Genomic_DNA"/>
</dbReference>
<dbReference type="RefSeq" id="WP_263268503.1">
    <property type="nucleotide sequence ID" value="NZ_CP081201.1"/>
</dbReference>
<dbReference type="Proteomes" id="UP001063228">
    <property type="component" value="Chromosome"/>
</dbReference>